<evidence type="ECO:0000313" key="2">
    <source>
        <dbReference type="EMBL" id="MFE4105977.1"/>
    </source>
</evidence>
<dbReference type="Pfam" id="PF03432">
    <property type="entry name" value="Relaxase"/>
    <property type="match status" value="1"/>
</dbReference>
<dbReference type="RefSeq" id="WP_377963285.1">
    <property type="nucleotide sequence ID" value="NZ_JBHZOL010000044.1"/>
</dbReference>
<proteinExistence type="predicted"/>
<protein>
    <submittedName>
        <fullName evidence="2">Relaxase/mobilization nuclease domain-containing protein</fullName>
    </submittedName>
</protein>
<evidence type="ECO:0000259" key="1">
    <source>
        <dbReference type="Pfam" id="PF03432"/>
    </source>
</evidence>
<name>A0ABW6ICS7_9CYAN</name>
<feature type="domain" description="MobA/VirD2-like nuclease" evidence="1">
    <location>
        <begin position="17"/>
        <end position="150"/>
    </location>
</feature>
<organism evidence="2 3">
    <name type="scientific">Almyronema epifaneia S1</name>
    <dbReference type="NCBI Taxonomy" id="2991925"/>
    <lineage>
        <taxon>Bacteria</taxon>
        <taxon>Bacillati</taxon>
        <taxon>Cyanobacteriota</taxon>
        <taxon>Cyanophyceae</taxon>
        <taxon>Nodosilineales</taxon>
        <taxon>Nodosilineaceae</taxon>
        <taxon>Almyronema</taxon>
        <taxon>Almyronema epifaneia</taxon>
    </lineage>
</organism>
<dbReference type="EMBL" id="JBHZOL010000044">
    <property type="protein sequence ID" value="MFE4105977.1"/>
    <property type="molecule type" value="Genomic_DNA"/>
</dbReference>
<accession>A0ABW6ICS7</accession>
<keyword evidence="3" id="KW-1185">Reference proteome</keyword>
<dbReference type="Proteomes" id="UP001600165">
    <property type="component" value="Unassembled WGS sequence"/>
</dbReference>
<sequence>MNINFSKGSDPYGLVKYVLSPAKQESEQTSPILATNMVGLNAEELAEEFRFAHDYNPRVRKTMTHYSVSLLPGEDKNREEIAVISKAVLAKTGYQDCQYLVVEHHDRKDHHQVQHWHIVTSSVDMNGKWVDDAFIKLRLQHIERELTETFALQPKPERVKRDRLNLTTGEYRLKERTGKELTKEKLWRSLQQHTADQPSMLMLVTRLKAENISVQLHTWKEQIDGISYGLEGIAFPGYKLGAAYSFKGLQRHLGVDHAPEQDELLRRVNLLTAQQCRQLVKQSKDRDSAVIPQAEGKSTARMDLAQEMLAIALQVFTLNHQAGRTEETDAGVWRLSGKRYISSYDFTSQEFSLESLEDEGLKIRGQVEGNTVRMAEAQNIQANDVAAFQEMRRILEIISQTPSVKQAVQEL</sequence>
<dbReference type="InterPro" id="IPR005094">
    <property type="entry name" value="Endonuclease_MobA/VirD2"/>
</dbReference>
<reference evidence="2 3" key="1">
    <citation type="submission" date="2024-10" db="EMBL/GenBank/DDBJ databases">
        <authorList>
            <person name="Ratan Roy A."/>
            <person name="Morales Sandoval P.H."/>
            <person name="De Los Santos Villalobos S."/>
            <person name="Chakraborty S."/>
            <person name="Mukherjee J."/>
        </authorList>
    </citation>
    <scope>NUCLEOTIDE SEQUENCE [LARGE SCALE GENOMIC DNA]</scope>
    <source>
        <strain evidence="2 3">S1</strain>
    </source>
</reference>
<gene>
    <name evidence="2" type="ORF">ACFVKH_06805</name>
</gene>
<comment type="caution">
    <text evidence="2">The sequence shown here is derived from an EMBL/GenBank/DDBJ whole genome shotgun (WGS) entry which is preliminary data.</text>
</comment>
<evidence type="ECO:0000313" key="3">
    <source>
        <dbReference type="Proteomes" id="UP001600165"/>
    </source>
</evidence>